<dbReference type="AlphaFoldDB" id="A0A183TFU7"/>
<proteinExistence type="predicted"/>
<sequence>MFTAMLMDAYCDEHPGIRIAYRMDDRLLTQRRMHFRSRVSTATIHELLFAKNCALNTTTEEEMQRSMDLFAAACDNFGLRINTEKTVVMHQPSHNTLYTAAHINVNGAQLKSVDTFTYMGSNLSRSTKVDDEIAHRIAKASQAFGRMQNVVWNRHGLHLS</sequence>
<evidence type="ECO:0000313" key="2">
    <source>
        <dbReference type="Proteomes" id="UP000275846"/>
    </source>
</evidence>
<evidence type="ECO:0000313" key="1">
    <source>
        <dbReference type="EMBL" id="VDM01731.1"/>
    </source>
</evidence>
<dbReference type="EMBL" id="UYSU01039845">
    <property type="protein sequence ID" value="VDM01731.1"/>
    <property type="molecule type" value="Genomic_DNA"/>
</dbReference>
<reference evidence="3" key="1">
    <citation type="submission" date="2016-06" db="UniProtKB">
        <authorList>
            <consortium name="WormBaseParasite"/>
        </authorList>
    </citation>
    <scope>IDENTIFICATION</scope>
</reference>
<dbReference type="WBParaSite" id="SSLN_0001591901-mRNA-1">
    <property type="protein sequence ID" value="SSLN_0001591901-mRNA-1"/>
    <property type="gene ID" value="SSLN_0001591901"/>
</dbReference>
<protein>
    <submittedName>
        <fullName evidence="3">Reverse transcriptase domain-containing protein</fullName>
    </submittedName>
</protein>
<gene>
    <name evidence="1" type="ORF">SSLN_LOCUS15345</name>
</gene>
<organism evidence="3">
    <name type="scientific">Schistocephalus solidus</name>
    <name type="common">Tapeworm</name>
    <dbReference type="NCBI Taxonomy" id="70667"/>
    <lineage>
        <taxon>Eukaryota</taxon>
        <taxon>Metazoa</taxon>
        <taxon>Spiralia</taxon>
        <taxon>Lophotrochozoa</taxon>
        <taxon>Platyhelminthes</taxon>
        <taxon>Cestoda</taxon>
        <taxon>Eucestoda</taxon>
        <taxon>Diphyllobothriidea</taxon>
        <taxon>Diphyllobothriidae</taxon>
        <taxon>Schistocephalus</taxon>
    </lineage>
</organism>
<dbReference type="OrthoDB" id="425014at2759"/>
<reference evidence="1 2" key="2">
    <citation type="submission" date="2018-11" db="EMBL/GenBank/DDBJ databases">
        <authorList>
            <consortium name="Pathogen Informatics"/>
        </authorList>
    </citation>
    <scope>NUCLEOTIDE SEQUENCE [LARGE SCALE GENOMIC DNA]</scope>
    <source>
        <strain evidence="1 2">NST_G2</strain>
    </source>
</reference>
<keyword evidence="2" id="KW-1185">Reference proteome</keyword>
<name>A0A183TFU7_SCHSO</name>
<evidence type="ECO:0000313" key="3">
    <source>
        <dbReference type="WBParaSite" id="SSLN_0001591901-mRNA-1"/>
    </source>
</evidence>
<dbReference type="Proteomes" id="UP000275846">
    <property type="component" value="Unassembled WGS sequence"/>
</dbReference>
<dbReference type="PANTHER" id="PTHR47027">
    <property type="entry name" value="REVERSE TRANSCRIPTASE DOMAIN-CONTAINING PROTEIN"/>
    <property type="match status" value="1"/>
</dbReference>
<accession>A0A183TFU7</accession>
<dbReference type="PANTHER" id="PTHR47027:SF26">
    <property type="entry name" value="REVERSE TRANSCRIPTASE DOMAIN-CONTAINING PROTEIN"/>
    <property type="match status" value="1"/>
</dbReference>